<dbReference type="KEGG" id="cuh:BJN34_23210"/>
<evidence type="ECO:0000256" key="1">
    <source>
        <dbReference type="SAM" id="MobiDB-lite"/>
    </source>
</evidence>
<protein>
    <submittedName>
        <fullName evidence="2">Uncharacterized protein</fullName>
    </submittedName>
</protein>
<gene>
    <name evidence="2" type="ORF">BJN34_23210</name>
</gene>
<sequence length="251" mass="28364">MNAPEPARSHRTRHRDARVGGSGRRWRTALVVTALLLSYAAVDIFLPLRRDLTQFDPVAVGELEAKMWRSYYERRHVMLFLELAQTLRTQYRFPLFRSYVGAYYGASAAFVFKEGRERSDYEKVLPTLRIYFGMIRNTGRIDFDVGRATTLELEWWIVHRERERYPSDALGHACAEAAAALYRVPAASTLEHGRLRAQAMLLRDARAEAGGVTEPEWANIGLLLQQSYRALRGAVASASGTSGNLDSGKEP</sequence>
<dbReference type="RefSeq" id="WP_234825103.1">
    <property type="nucleotide sequence ID" value="NZ_CP017758.1"/>
</dbReference>
<evidence type="ECO:0000313" key="3">
    <source>
        <dbReference type="Proteomes" id="UP000189627"/>
    </source>
</evidence>
<name>A0A1U9UVQ9_CUPNE</name>
<reference evidence="3" key="1">
    <citation type="submission" date="2017-02" db="EMBL/GenBank/DDBJ databases">
        <title>Complete genome sequence of Cupriavidus necator strain NH9, a 3-chlorobenzoate degrader.</title>
        <authorList>
            <person name="Moriuchi R."/>
            <person name="Dohra H."/>
            <person name="Ogawa N."/>
        </authorList>
    </citation>
    <scope>NUCLEOTIDE SEQUENCE [LARGE SCALE GENOMIC DNA]</scope>
    <source>
        <strain evidence="3">NH9</strain>
    </source>
</reference>
<organism evidence="2 3">
    <name type="scientific">Cupriavidus necator</name>
    <name type="common">Alcaligenes eutrophus</name>
    <name type="synonym">Ralstonia eutropha</name>
    <dbReference type="NCBI Taxonomy" id="106590"/>
    <lineage>
        <taxon>Bacteria</taxon>
        <taxon>Pseudomonadati</taxon>
        <taxon>Pseudomonadota</taxon>
        <taxon>Betaproteobacteria</taxon>
        <taxon>Burkholderiales</taxon>
        <taxon>Burkholderiaceae</taxon>
        <taxon>Cupriavidus</taxon>
    </lineage>
</organism>
<dbReference type="AlphaFoldDB" id="A0A1U9UVQ9"/>
<feature type="region of interest" description="Disordered" evidence="1">
    <location>
        <begin position="1"/>
        <end position="20"/>
    </location>
</feature>
<dbReference type="EMBL" id="CP017758">
    <property type="protein sequence ID" value="AQV96774.1"/>
    <property type="molecule type" value="Genomic_DNA"/>
</dbReference>
<proteinExistence type="predicted"/>
<dbReference type="Proteomes" id="UP000189627">
    <property type="component" value="Chromosome 2"/>
</dbReference>
<accession>A0A1U9UVQ9</accession>
<evidence type="ECO:0000313" key="2">
    <source>
        <dbReference type="EMBL" id="AQV96774.1"/>
    </source>
</evidence>